<reference evidence="2 3" key="1">
    <citation type="submission" date="2018-11" db="EMBL/GenBank/DDBJ databases">
        <title>Species Designations Belie Phenotypic and Genotypic Heterogeneity in Oral Streptococci.</title>
        <authorList>
            <person name="Velsko I."/>
        </authorList>
    </citation>
    <scope>NUCLEOTIDE SEQUENCE [LARGE SCALE GENOMIC DNA]</scope>
    <source>
        <strain evidence="2 3">BCA6</strain>
    </source>
</reference>
<dbReference type="EMBL" id="RJPM01000001">
    <property type="protein sequence ID" value="RSJ77748.1"/>
    <property type="molecule type" value="Genomic_DNA"/>
</dbReference>
<dbReference type="GeneID" id="48423642"/>
<protein>
    <recommendedName>
        <fullName evidence="4">Lipoprotein</fullName>
    </recommendedName>
</protein>
<proteinExistence type="predicted"/>
<evidence type="ECO:0000313" key="3">
    <source>
        <dbReference type="Proteomes" id="UP000272213"/>
    </source>
</evidence>
<gene>
    <name evidence="2" type="ORF">D8798_01060</name>
</gene>
<name>A0A428GJS1_STRCR</name>
<comment type="caution">
    <text evidence="2">The sequence shown here is derived from an EMBL/GenBank/DDBJ whole genome shotgun (WGS) entry which is preliminary data.</text>
</comment>
<dbReference type="RefSeq" id="WP_005589771.1">
    <property type="nucleotide sequence ID" value="NZ_CAURYF010000014.1"/>
</dbReference>
<keyword evidence="1" id="KW-0732">Signal</keyword>
<accession>A0A428GJS1</accession>
<dbReference type="Proteomes" id="UP000272213">
    <property type="component" value="Unassembled WGS sequence"/>
</dbReference>
<dbReference type="PROSITE" id="PS51257">
    <property type="entry name" value="PROKAR_LIPOPROTEIN"/>
    <property type="match status" value="1"/>
</dbReference>
<evidence type="ECO:0000256" key="1">
    <source>
        <dbReference type="SAM" id="SignalP"/>
    </source>
</evidence>
<feature type="chain" id="PRO_5038777438" description="Lipoprotein" evidence="1">
    <location>
        <begin position="22"/>
        <end position="344"/>
    </location>
</feature>
<organism evidence="2 3">
    <name type="scientific">Streptococcus cristatus</name>
    <dbReference type="NCBI Taxonomy" id="45634"/>
    <lineage>
        <taxon>Bacteria</taxon>
        <taxon>Bacillati</taxon>
        <taxon>Bacillota</taxon>
        <taxon>Bacilli</taxon>
        <taxon>Lactobacillales</taxon>
        <taxon>Streptococcaceae</taxon>
        <taxon>Streptococcus</taxon>
    </lineage>
</organism>
<sequence length="344" mass="38904">MKNKIVTASLALLSVSLLLGACSNSKEKSESKTTENTEKKVVEKKEVGLGEYLNQSDKEAQIWYAVDSVSQDGKVKELFLVQDRKTTYYNTSTETSLSSISAKDYEKDYLGRNLYSSGNIAQGLLDDFNETDTITKITMDNLIDVIKKYDTEDGNQDGVIQVPSINALTLAEVAKSSDSEIINLAKKIESAKIHYTILRAKINLEMQTLTDGSDKTHALKKLSQLEERLVNKKGDEYLLESYTDEDFEKTEYEVLQFKTYNLIYENKVYDDFMIKEDRFNLTTNQIPLATKKVGNTNFMGFVGTASLSFVTKQPENNMELTVDTYVKKPKNVSFYQVGHSDNKE</sequence>
<evidence type="ECO:0000313" key="2">
    <source>
        <dbReference type="EMBL" id="RSJ77748.1"/>
    </source>
</evidence>
<dbReference type="AlphaFoldDB" id="A0A428GJS1"/>
<feature type="signal peptide" evidence="1">
    <location>
        <begin position="1"/>
        <end position="21"/>
    </location>
</feature>
<evidence type="ECO:0008006" key="4">
    <source>
        <dbReference type="Google" id="ProtNLM"/>
    </source>
</evidence>